<protein>
    <recommendedName>
        <fullName evidence="3">FXSXX-COOH protein</fullName>
    </recommendedName>
</protein>
<dbReference type="Proteomes" id="UP001500620">
    <property type="component" value="Unassembled WGS sequence"/>
</dbReference>
<name>A0ABP8DM37_9ACTN</name>
<comment type="caution">
    <text evidence="1">The sequence shown here is derived from an EMBL/GenBank/DDBJ whole genome shotgun (WGS) entry which is preliminary data.</text>
</comment>
<accession>A0ABP8DM37</accession>
<evidence type="ECO:0000313" key="1">
    <source>
        <dbReference type="EMBL" id="GAA4258986.1"/>
    </source>
</evidence>
<dbReference type="RefSeq" id="WP_345135921.1">
    <property type="nucleotide sequence ID" value="NZ_BAABAT010000033.1"/>
</dbReference>
<dbReference type="EMBL" id="BAABAT010000033">
    <property type="protein sequence ID" value="GAA4258986.1"/>
    <property type="molecule type" value="Genomic_DNA"/>
</dbReference>
<keyword evidence="2" id="KW-1185">Reference proteome</keyword>
<evidence type="ECO:0000313" key="2">
    <source>
        <dbReference type="Proteomes" id="UP001500620"/>
    </source>
</evidence>
<sequence length="67" mass="6920">MDLGGAAAASRNAEAGLAALTATDRISLAQLADPAVRRPAAFAMTVQRLVEQATDGHQQVSRFQSAP</sequence>
<proteinExistence type="predicted"/>
<reference evidence="2" key="1">
    <citation type="journal article" date="2019" name="Int. J. Syst. Evol. Microbiol.">
        <title>The Global Catalogue of Microorganisms (GCM) 10K type strain sequencing project: providing services to taxonomists for standard genome sequencing and annotation.</title>
        <authorList>
            <consortium name="The Broad Institute Genomics Platform"/>
            <consortium name="The Broad Institute Genome Sequencing Center for Infectious Disease"/>
            <person name="Wu L."/>
            <person name="Ma J."/>
        </authorList>
    </citation>
    <scope>NUCLEOTIDE SEQUENCE [LARGE SCALE GENOMIC DNA]</scope>
    <source>
        <strain evidence="2">JCM 17441</strain>
    </source>
</reference>
<gene>
    <name evidence="1" type="ORF">GCM10022255_081820</name>
</gene>
<organism evidence="1 2">
    <name type="scientific">Dactylosporangium darangshiense</name>
    <dbReference type="NCBI Taxonomy" id="579108"/>
    <lineage>
        <taxon>Bacteria</taxon>
        <taxon>Bacillati</taxon>
        <taxon>Actinomycetota</taxon>
        <taxon>Actinomycetes</taxon>
        <taxon>Micromonosporales</taxon>
        <taxon>Micromonosporaceae</taxon>
        <taxon>Dactylosporangium</taxon>
    </lineage>
</organism>
<evidence type="ECO:0008006" key="3">
    <source>
        <dbReference type="Google" id="ProtNLM"/>
    </source>
</evidence>